<evidence type="ECO:0000259" key="1">
    <source>
        <dbReference type="SMART" id="SM00181"/>
    </source>
</evidence>
<feature type="domain" description="EGF-like" evidence="1">
    <location>
        <begin position="871"/>
        <end position="914"/>
    </location>
</feature>
<proteinExistence type="predicted"/>
<feature type="domain" description="EGF-like" evidence="1">
    <location>
        <begin position="774"/>
        <end position="814"/>
    </location>
</feature>
<dbReference type="Gene3D" id="2.10.220.10">
    <property type="entry name" value="Hormone Receptor, Insulin-like Growth Factor Receptor 1, Chain A, domain 2"/>
    <property type="match status" value="10"/>
</dbReference>
<feature type="domain" description="EGF-like" evidence="1">
    <location>
        <begin position="1150"/>
        <end position="1189"/>
    </location>
</feature>
<dbReference type="InterPro" id="IPR000742">
    <property type="entry name" value="EGF"/>
</dbReference>
<reference evidence="2 3" key="1">
    <citation type="journal article" date="2006" name="Nature">
        <title>Global trends of whole-genome duplications revealed by the ciliate Paramecium tetraurelia.</title>
        <authorList>
            <consortium name="Genoscope"/>
            <person name="Aury J.-M."/>
            <person name="Jaillon O."/>
            <person name="Duret L."/>
            <person name="Noel B."/>
            <person name="Jubin C."/>
            <person name="Porcel B.M."/>
            <person name="Segurens B."/>
            <person name="Daubin V."/>
            <person name="Anthouard V."/>
            <person name="Aiach N."/>
            <person name="Arnaiz O."/>
            <person name="Billaut A."/>
            <person name="Beisson J."/>
            <person name="Blanc I."/>
            <person name="Bouhouche K."/>
            <person name="Camara F."/>
            <person name="Duharcourt S."/>
            <person name="Guigo R."/>
            <person name="Gogendeau D."/>
            <person name="Katinka M."/>
            <person name="Keller A.-M."/>
            <person name="Kissmehl R."/>
            <person name="Klotz C."/>
            <person name="Koll F."/>
            <person name="Le Moue A."/>
            <person name="Lepere C."/>
            <person name="Malinsky S."/>
            <person name="Nowacki M."/>
            <person name="Nowak J.K."/>
            <person name="Plattner H."/>
            <person name="Poulain J."/>
            <person name="Ruiz F."/>
            <person name="Serrano V."/>
            <person name="Zagulski M."/>
            <person name="Dessen P."/>
            <person name="Betermier M."/>
            <person name="Weissenbach J."/>
            <person name="Scarpelli C."/>
            <person name="Schachter V."/>
            <person name="Sperling L."/>
            <person name="Meyer E."/>
            <person name="Cohen J."/>
            <person name="Wincker P."/>
        </authorList>
    </citation>
    <scope>NUCLEOTIDE SEQUENCE [LARGE SCALE GENOMIC DNA]</scope>
    <source>
        <strain evidence="2 3">Stock d4-2</strain>
    </source>
</reference>
<dbReference type="PANTHER" id="PTHR15332:SF175">
    <property type="entry name" value="PROPROTEIN CONVERTASE SUBTILISIN_KEXIN TYPE 5-LIKE"/>
    <property type="match status" value="1"/>
</dbReference>
<dbReference type="KEGG" id="ptm:GSPATT00038724001"/>
<dbReference type="GeneID" id="5025287"/>
<feature type="domain" description="EGF-like" evidence="1">
    <location>
        <begin position="474"/>
        <end position="520"/>
    </location>
</feature>
<dbReference type="EMBL" id="CT868112">
    <property type="protein sequence ID" value="CAK72107.1"/>
    <property type="molecule type" value="Genomic_DNA"/>
</dbReference>
<feature type="domain" description="EGF-like" evidence="1">
    <location>
        <begin position="822"/>
        <end position="863"/>
    </location>
</feature>
<feature type="domain" description="EGF-like" evidence="1">
    <location>
        <begin position="1436"/>
        <end position="1471"/>
    </location>
</feature>
<dbReference type="OrthoDB" id="304821at2759"/>
<evidence type="ECO:0000313" key="3">
    <source>
        <dbReference type="Proteomes" id="UP000000600"/>
    </source>
</evidence>
<feature type="domain" description="EGF-like" evidence="1">
    <location>
        <begin position="1197"/>
        <end position="1236"/>
    </location>
</feature>
<feature type="domain" description="EGF-like" evidence="1">
    <location>
        <begin position="1237"/>
        <end position="1284"/>
    </location>
</feature>
<organism evidence="2 3">
    <name type="scientific">Paramecium tetraurelia</name>
    <dbReference type="NCBI Taxonomy" id="5888"/>
    <lineage>
        <taxon>Eukaryota</taxon>
        <taxon>Sar</taxon>
        <taxon>Alveolata</taxon>
        <taxon>Ciliophora</taxon>
        <taxon>Intramacronucleata</taxon>
        <taxon>Oligohymenophorea</taxon>
        <taxon>Peniculida</taxon>
        <taxon>Parameciidae</taxon>
        <taxon>Paramecium</taxon>
    </lineage>
</organism>
<dbReference type="InParanoid" id="A0CMU0"/>
<feature type="domain" description="EGF-like" evidence="1">
    <location>
        <begin position="1045"/>
        <end position="1093"/>
    </location>
</feature>
<feature type="domain" description="EGF-like" evidence="1">
    <location>
        <begin position="1479"/>
        <end position="1516"/>
    </location>
</feature>
<name>A0CMU0_PARTE</name>
<feature type="domain" description="EGF-like" evidence="1">
    <location>
        <begin position="377"/>
        <end position="420"/>
    </location>
</feature>
<feature type="domain" description="EGF-like" evidence="1">
    <location>
        <begin position="1391"/>
        <end position="1428"/>
    </location>
</feature>
<gene>
    <name evidence="2" type="ORF">GSPATT00038724001</name>
</gene>
<dbReference type="SUPFAM" id="SSF57184">
    <property type="entry name" value="Growth factor receptor domain"/>
    <property type="match status" value="11"/>
</dbReference>
<dbReference type="SMART" id="SM00181">
    <property type="entry name" value="EGF"/>
    <property type="match status" value="15"/>
</dbReference>
<feature type="domain" description="EGF-like" evidence="1">
    <location>
        <begin position="668"/>
        <end position="698"/>
    </location>
</feature>
<dbReference type="OMA" id="CDIAYRQ"/>
<dbReference type="eggNOG" id="KOG3525">
    <property type="taxonomic scope" value="Eukaryota"/>
</dbReference>
<feature type="domain" description="EGF-like" evidence="1">
    <location>
        <begin position="1334"/>
        <end position="1383"/>
    </location>
</feature>
<dbReference type="RefSeq" id="XP_001439504.1">
    <property type="nucleotide sequence ID" value="XM_001439467.1"/>
</dbReference>
<evidence type="ECO:0000313" key="2">
    <source>
        <dbReference type="EMBL" id="CAK72107.1"/>
    </source>
</evidence>
<protein>
    <recommendedName>
        <fullName evidence="1">EGF-like domain-containing protein</fullName>
    </recommendedName>
</protein>
<accession>A0CMU0</accession>
<dbReference type="Proteomes" id="UP000000600">
    <property type="component" value="Unassembled WGS sequence"/>
</dbReference>
<dbReference type="SMART" id="SM00261">
    <property type="entry name" value="FU"/>
    <property type="match status" value="23"/>
</dbReference>
<feature type="domain" description="EGF-like" evidence="1">
    <location>
        <begin position="1101"/>
        <end position="1142"/>
    </location>
</feature>
<keyword evidence="3" id="KW-1185">Reference proteome</keyword>
<dbReference type="InterPro" id="IPR009030">
    <property type="entry name" value="Growth_fac_rcpt_cys_sf"/>
</dbReference>
<sequence length="2296" mass="259640">MVYFDQDLVYSVPVAASLGISMCGNDQVGDSCFISESIQDHSGPTVVILLMTTLTADGSVQSWGIRDVYIYVEKCPDGCLICKATDLAIQCLTWQPFYSSWTQLNVNEILSDGWNVQYGIAEATECGSTAILGGSQKLDKGTVVGRSFFNIPKHDKLKIQFLWAKIGDWNNYEADLTVAGASVWKKQFGSSDGYDWQICGEIQQPQSEYKTQFYRVEVELDHTSSQLDVSKHSSKYKTTPSSFGIRDFERIGLGLSISFVNIAINHVTNCDGSNSEDCTDCGDPMIYQKQLVAGQCTCLARTIEQYNIDGTTSCQTCHPKCERCYKPFDNTVNQYCTMCLEGQNRVVSDQFMCVCRTGYGDDGISEVCFKCHYTCEHCNGFLANNCTSCSSSSNRILTSDNQCLCNLGYQDTGINDIICKKICHNTCSSCTFVGIDQCTSCPVTRKPDKIGTTFQCLCGNSHQYSDDTKLECQECHFTCLTCNGGYDSNCLTCDIAYRQLSMQKCICPNGYYDQGQLICSPCHYKCMTCFGPAENNCLTCANSNNRVLRTNLCLCPDTYMEKQADPMCYKCSYRCSSCSIEIENCTACPPQSYRDLGTDNSCSCQANMYEQPNNPICIPCHYTCLTCNGPESNQCTSCYTQIMRQLDPSGSCLCMNSYYDPGQAGCLACNPRCLKCVNSADNCISCKPDRYLQGNTCICPNKINGALISKYEKSGKVDCCHYTCLECYGSEFNQCSKCLDSEGRILSNSTCICASPNVDIGEPQCQKCQYSCETCESMLTNCLTCAPNTFRNLSISRCVCQQGYFDDGSNPICQKCHYSCQYCSSFSTKCDTCSSTFNRVLNPLIFTCNCMESYYDIGVEACQKCHYSCLACNSFGNEFCESCKDKSISFRVFNKGVCVCLPGYFDDGMSPNCQKCQISCLTCQNTATYCTSCESTRHFEGNSCLCNTGYFEIGQVLCDKCDQNCLELLNQSEDVIINKITKTCICKPGTIEIDEQCQDCDITCNTCENSLTNCTSCKSLRLLFNNQCNCIDGTYESGNDKQCLYCSKTCETCINQENYCTTCSQDNFRILSLGNICVCKDGYYEDTVSLDCKSCDSSCLTCNLFSTYCLTCNALYNLSLDASNKCVCSPGFYFNSSNSKCEACPIQCQECRSQLECTECEDFTRYLDPNNLECPCKDGYYEVNAKNCQLCDYSCKTCQTSPTNCLSCESLYYRLLKSNQCICQDGYYDIGIEMCQLCDPICFTCQQSSTQCTSCNYTQHFRSLNLNQCICQSGYYDIGQLICQKCSNQCLTCQGQKDFCTSCDIYQYRIDQSFINKCPCQQGFYQDISKICQRCHYKCQTCVDQKDNCLSCVQSQTSNRLSISKNCICKDGYYDNNMQSDCLKCSPQCRLCQNSSNNCLNCYGDLREAPPTCNCKLGYFETFSGICEPCENQCQSCEKTPSNCLSCQEGRITQLCICQEGYFESGQPHCDQCSFQCKTCKNSPKNCLSCKGDRINIPICSCPDGQYDDYLNDSCQGCNWLCQTCNLNGCLTCKANRILSPEMSCDQPLGSVSYPDTPWCSTCQVAVLKIRFSDDLLSIQVKFDFSLNPNFFITQFQENICKKILEDQTYQLLGRNPNCYIDPNDDTIIILEVGQQPKILPGDLILFQGNHLGHQGCDQPLTVFIFNEIKSPINPVSPILIYDEPTQLINPCDDNIIPLKSILNDGFRSLVEIKWTYFVIGPNGNGELDNFIASQTKYQILELVIPFETLPKQSNITFEIEFQNFVAKLGVQQIRLQTNSGRFPTIFWVSKPTYYTFEPIVLEFKIKKKACSDMNATQVDNSQFSLSLVEVHRNDSNSRSSRVNYSEITSQHSFIVTIERYTLTPMVAYTFEQTTSDIIVNFSTKRNITIEVSSGGIICQFNGTKKIQNHRKDTQIFISCKDLDTQYKWNQDPNIEIDVQCVDFNMNSLCVDIQNKIIQINKTDTFQAIPKYTIYPYTIQSWTVVATKQSRQYKFEQKLVYIDENFELLNVTYNQGYLMRPVNNYENLEFIINIPFHDRQYLLEYQVAIIYNFELIKILQSEYFQFQFNIFDYYQKFSDGNTINLKFLAQFTNEIIPCQEDLQIMINLPPSCFVSLSEQIVQALKPLKIITNCHFSNAAPYTYQLRYFLHNQDLIDFLDRTNDYSLILSSYSNSYIIQGSFPFSDGILLIQAMDSKGSYSNIQKQLNITQTVLNCSLINIQQYTLRYQISLLLEIIMNHKAQQSCIDLSKQLYSNIKTFLDAEENDDQLLVYQTVKLYKRIIQDHDNSNSKKRLLN</sequence>
<dbReference type="PANTHER" id="PTHR15332">
    <property type="entry name" value="PROPROTEIN CONVERTASE SUBTILISIN_KEXIN TYPE 5-LIKE"/>
    <property type="match status" value="1"/>
</dbReference>
<dbReference type="InterPro" id="IPR006212">
    <property type="entry name" value="Furin_repeat"/>
</dbReference>
<dbReference type="HOGENOM" id="CLU_000518_1_0_1"/>